<evidence type="ECO:0000256" key="1">
    <source>
        <dbReference type="SAM" id="MobiDB-lite"/>
    </source>
</evidence>
<dbReference type="Pfam" id="PF03551">
    <property type="entry name" value="PadR"/>
    <property type="match status" value="1"/>
</dbReference>
<dbReference type="InterPro" id="IPR036388">
    <property type="entry name" value="WH-like_DNA-bd_sf"/>
</dbReference>
<dbReference type="InterPro" id="IPR005149">
    <property type="entry name" value="Tscrpt_reg_PadR_N"/>
</dbReference>
<feature type="domain" description="Transcription regulator PadR N-terminal" evidence="2">
    <location>
        <begin position="12"/>
        <end position="67"/>
    </location>
</feature>
<protein>
    <recommendedName>
        <fullName evidence="2">Transcription regulator PadR N-terminal domain-containing protein</fullName>
    </recommendedName>
</protein>
<evidence type="ECO:0000313" key="3">
    <source>
        <dbReference type="EMBL" id="BDZ42029.1"/>
    </source>
</evidence>
<feature type="region of interest" description="Disordered" evidence="1">
    <location>
        <begin position="60"/>
        <end position="108"/>
    </location>
</feature>
<dbReference type="PANTHER" id="PTHR33169:SF26">
    <property type="entry name" value="CONSERVED PROTEIN"/>
    <property type="match status" value="1"/>
</dbReference>
<reference evidence="4" key="1">
    <citation type="journal article" date="2019" name="Int. J. Syst. Evol. Microbiol.">
        <title>The Global Catalogue of Microorganisms (GCM) 10K type strain sequencing project: providing services to taxonomists for standard genome sequencing and annotation.</title>
        <authorList>
            <consortium name="The Broad Institute Genomics Platform"/>
            <consortium name="The Broad Institute Genome Sequencing Center for Infectious Disease"/>
            <person name="Wu L."/>
            <person name="Ma J."/>
        </authorList>
    </citation>
    <scope>NUCLEOTIDE SEQUENCE [LARGE SCALE GENOMIC DNA]</scope>
    <source>
        <strain evidence="4">NBRC 108565</strain>
    </source>
</reference>
<dbReference type="EMBL" id="AP027729">
    <property type="protein sequence ID" value="BDZ42029.1"/>
    <property type="molecule type" value="Genomic_DNA"/>
</dbReference>
<organism evidence="3 4">
    <name type="scientific">Paraoerskovia sediminicola</name>
    <dbReference type="NCBI Taxonomy" id="1138587"/>
    <lineage>
        <taxon>Bacteria</taxon>
        <taxon>Bacillati</taxon>
        <taxon>Actinomycetota</taxon>
        <taxon>Actinomycetes</taxon>
        <taxon>Micrococcales</taxon>
        <taxon>Cellulomonadaceae</taxon>
        <taxon>Paraoerskovia</taxon>
    </lineage>
</organism>
<evidence type="ECO:0000313" key="4">
    <source>
        <dbReference type="Proteomes" id="UP001321475"/>
    </source>
</evidence>
<accession>A0ABN6XB25</accession>
<sequence>MRRGAGVLETAILGLLTETPLHGYELRKRLNLVLGSFRALSYGSVYPALKAMVTRGLIVGTESTSVPPTPSRASGRGSSTSSPPRARSTCRPSSRRPAPRPGRTRAST</sequence>
<dbReference type="SUPFAM" id="SSF46785">
    <property type="entry name" value="Winged helix' DNA-binding domain"/>
    <property type="match status" value="1"/>
</dbReference>
<gene>
    <name evidence="3" type="ORF">GCM10025865_13280</name>
</gene>
<name>A0ABN6XB25_9CELL</name>
<proteinExistence type="predicted"/>
<evidence type="ECO:0000259" key="2">
    <source>
        <dbReference type="Pfam" id="PF03551"/>
    </source>
</evidence>
<dbReference type="InterPro" id="IPR052509">
    <property type="entry name" value="Metal_resp_DNA-bind_regulator"/>
</dbReference>
<dbReference type="PANTHER" id="PTHR33169">
    <property type="entry name" value="PADR-FAMILY TRANSCRIPTIONAL REGULATOR"/>
    <property type="match status" value="1"/>
</dbReference>
<dbReference type="InterPro" id="IPR036390">
    <property type="entry name" value="WH_DNA-bd_sf"/>
</dbReference>
<dbReference type="Gene3D" id="1.10.10.10">
    <property type="entry name" value="Winged helix-like DNA-binding domain superfamily/Winged helix DNA-binding domain"/>
    <property type="match status" value="1"/>
</dbReference>
<dbReference type="Proteomes" id="UP001321475">
    <property type="component" value="Chromosome"/>
</dbReference>
<feature type="compositionally biased region" description="Low complexity" evidence="1">
    <location>
        <begin position="71"/>
        <end position="92"/>
    </location>
</feature>
<keyword evidence="4" id="KW-1185">Reference proteome</keyword>